<organism evidence="3 4">
    <name type="scientific">Thalassiosira pseudonana</name>
    <name type="common">Marine diatom</name>
    <name type="synonym">Cyclotella nana</name>
    <dbReference type="NCBI Taxonomy" id="35128"/>
    <lineage>
        <taxon>Eukaryota</taxon>
        <taxon>Sar</taxon>
        <taxon>Stramenopiles</taxon>
        <taxon>Ochrophyta</taxon>
        <taxon>Bacillariophyta</taxon>
        <taxon>Coscinodiscophyceae</taxon>
        <taxon>Thalassiosirophycidae</taxon>
        <taxon>Thalassiosirales</taxon>
        <taxon>Thalassiosiraceae</taxon>
        <taxon>Thalassiosira</taxon>
    </lineage>
</organism>
<dbReference type="RefSeq" id="XP_002286416.1">
    <property type="nucleotide sequence ID" value="XM_002286380.1"/>
</dbReference>
<feature type="region of interest" description="Disordered" evidence="1">
    <location>
        <begin position="1"/>
        <end position="191"/>
    </location>
</feature>
<protein>
    <submittedName>
        <fullName evidence="3">Uncharacterized protein</fullName>
    </submittedName>
</protein>
<keyword evidence="2" id="KW-0812">Transmembrane</keyword>
<dbReference type="EMBL" id="CM000638">
    <property type="protein sequence ID" value="EED96057.1"/>
    <property type="molecule type" value="Genomic_DNA"/>
</dbReference>
<keyword evidence="2" id="KW-0472">Membrane</keyword>
<dbReference type="eggNOG" id="ENOG502QYBT">
    <property type="taxonomic scope" value="Eukaryota"/>
</dbReference>
<dbReference type="KEGG" id="tps:THAPSDRAFT_1840"/>
<reference evidence="3 4" key="1">
    <citation type="journal article" date="2004" name="Science">
        <title>The genome of the diatom Thalassiosira pseudonana: ecology, evolution, and metabolism.</title>
        <authorList>
            <person name="Armbrust E.V."/>
            <person name="Berges J.A."/>
            <person name="Bowler C."/>
            <person name="Green B.R."/>
            <person name="Martinez D."/>
            <person name="Putnam N.H."/>
            <person name="Zhou S."/>
            <person name="Allen A.E."/>
            <person name="Apt K.E."/>
            <person name="Bechner M."/>
            <person name="Brzezinski M.A."/>
            <person name="Chaal B.K."/>
            <person name="Chiovitti A."/>
            <person name="Davis A.K."/>
            <person name="Demarest M.S."/>
            <person name="Detter J.C."/>
            <person name="Glavina T."/>
            <person name="Goodstein D."/>
            <person name="Hadi M.Z."/>
            <person name="Hellsten U."/>
            <person name="Hildebrand M."/>
            <person name="Jenkins B.D."/>
            <person name="Jurka J."/>
            <person name="Kapitonov V.V."/>
            <person name="Kroger N."/>
            <person name="Lau W.W."/>
            <person name="Lane T.W."/>
            <person name="Larimer F.W."/>
            <person name="Lippmeier J.C."/>
            <person name="Lucas S."/>
            <person name="Medina M."/>
            <person name="Montsant A."/>
            <person name="Obornik M."/>
            <person name="Parker M.S."/>
            <person name="Palenik B."/>
            <person name="Pazour G.J."/>
            <person name="Richardson P.M."/>
            <person name="Rynearson T.A."/>
            <person name="Saito M.A."/>
            <person name="Schwartz D.C."/>
            <person name="Thamatrakoln K."/>
            <person name="Valentin K."/>
            <person name="Vardi A."/>
            <person name="Wilkerson F.P."/>
            <person name="Rokhsar D.S."/>
        </authorList>
    </citation>
    <scope>NUCLEOTIDE SEQUENCE [LARGE SCALE GENOMIC DNA]</scope>
    <source>
        <strain evidence="3 4">CCMP1335</strain>
    </source>
</reference>
<evidence type="ECO:0000313" key="4">
    <source>
        <dbReference type="Proteomes" id="UP000001449"/>
    </source>
</evidence>
<dbReference type="HOGENOM" id="CLU_618961_0_0_1"/>
<keyword evidence="4" id="KW-1185">Reference proteome</keyword>
<sequence length="443" mass="48345">MTSREEFTAFLQSDPQSGFHQNYGSRLSPVTVKQTHPFKAGTPPKSPSKPSTKLPLPTPPMSEQLKMSRPAPSMADQLELSRGHGRSRSDFVWAAPASEPSHPLKQQGLPPTHQANRPRSSNKPPLRALVPQSGSSAVGGAGGPIPPPPPQSVVSPVSSFYHTPLSGGRPPSRNHRRAKSDIPHMLNGNPAGRLITKTDLLKNFPDPRWGGRKPELVHHARKRTGSTGSDAPLLDDISTHSAGGGYGSTSFAGHPLLGNSGFIGSVDLPKKMHSRTRSDASMASVTTNMAKSALFRDVTEKGTIRLQLPKDNFRILMDSALETGFVYKRKLFDNEDEYFVEFHTVDDGPMYPMMGCACQCNCERCNRCQEKQKSLPTDLYVMAVDSTLYRRMLDEIIEAEAMPCGMFFCGHHEDVRHPDIKLAVAIVGVVFILLFAGTAMTKG</sequence>
<feature type="compositionally biased region" description="Polar residues" evidence="1">
    <location>
        <begin position="113"/>
        <end position="123"/>
    </location>
</feature>
<gene>
    <name evidence="3" type="ORF">THAPSDRAFT_1840</name>
</gene>
<accession>B8BS33</accession>
<name>B8BS33_THAPS</name>
<dbReference type="OMA" id="YVMAVDS"/>
<keyword evidence="2" id="KW-1133">Transmembrane helix</keyword>
<dbReference type="AlphaFoldDB" id="B8BS33"/>
<dbReference type="PaxDb" id="35128-Thaps1840"/>
<dbReference type="InParanoid" id="B8BS33"/>
<dbReference type="GeneID" id="7445496"/>
<proteinExistence type="predicted"/>
<feature type="compositionally biased region" description="Polar residues" evidence="1">
    <location>
        <begin position="10"/>
        <end position="25"/>
    </location>
</feature>
<evidence type="ECO:0000313" key="3">
    <source>
        <dbReference type="EMBL" id="EED96057.1"/>
    </source>
</evidence>
<evidence type="ECO:0000256" key="2">
    <source>
        <dbReference type="SAM" id="Phobius"/>
    </source>
</evidence>
<feature type="transmembrane region" description="Helical" evidence="2">
    <location>
        <begin position="422"/>
        <end position="441"/>
    </location>
</feature>
<evidence type="ECO:0000256" key="1">
    <source>
        <dbReference type="SAM" id="MobiDB-lite"/>
    </source>
</evidence>
<reference evidence="3 4" key="2">
    <citation type="journal article" date="2008" name="Nature">
        <title>The Phaeodactylum genome reveals the evolutionary history of diatom genomes.</title>
        <authorList>
            <person name="Bowler C."/>
            <person name="Allen A.E."/>
            <person name="Badger J.H."/>
            <person name="Grimwood J."/>
            <person name="Jabbari K."/>
            <person name="Kuo A."/>
            <person name="Maheswari U."/>
            <person name="Martens C."/>
            <person name="Maumus F."/>
            <person name="Otillar R.P."/>
            <person name="Rayko E."/>
            <person name="Salamov A."/>
            <person name="Vandepoele K."/>
            <person name="Beszteri B."/>
            <person name="Gruber A."/>
            <person name="Heijde M."/>
            <person name="Katinka M."/>
            <person name="Mock T."/>
            <person name="Valentin K."/>
            <person name="Verret F."/>
            <person name="Berges J.A."/>
            <person name="Brownlee C."/>
            <person name="Cadoret J.P."/>
            <person name="Chiovitti A."/>
            <person name="Choi C.J."/>
            <person name="Coesel S."/>
            <person name="De Martino A."/>
            <person name="Detter J.C."/>
            <person name="Durkin C."/>
            <person name="Falciatore A."/>
            <person name="Fournet J."/>
            <person name="Haruta M."/>
            <person name="Huysman M.J."/>
            <person name="Jenkins B.D."/>
            <person name="Jiroutova K."/>
            <person name="Jorgensen R.E."/>
            <person name="Joubert Y."/>
            <person name="Kaplan A."/>
            <person name="Kroger N."/>
            <person name="Kroth P.G."/>
            <person name="La Roche J."/>
            <person name="Lindquist E."/>
            <person name="Lommer M."/>
            <person name="Martin-Jezequel V."/>
            <person name="Lopez P.J."/>
            <person name="Lucas S."/>
            <person name="Mangogna M."/>
            <person name="McGinnis K."/>
            <person name="Medlin L.K."/>
            <person name="Montsant A."/>
            <person name="Oudot-Le Secq M.P."/>
            <person name="Napoli C."/>
            <person name="Obornik M."/>
            <person name="Parker M.S."/>
            <person name="Petit J.L."/>
            <person name="Porcel B.M."/>
            <person name="Poulsen N."/>
            <person name="Robison M."/>
            <person name="Rychlewski L."/>
            <person name="Rynearson T.A."/>
            <person name="Schmutz J."/>
            <person name="Shapiro H."/>
            <person name="Siaut M."/>
            <person name="Stanley M."/>
            <person name="Sussman M.R."/>
            <person name="Taylor A.R."/>
            <person name="Vardi A."/>
            <person name="von Dassow P."/>
            <person name="Vyverman W."/>
            <person name="Willis A."/>
            <person name="Wyrwicz L.S."/>
            <person name="Rokhsar D.S."/>
            <person name="Weissenbach J."/>
            <person name="Armbrust E.V."/>
            <person name="Green B.R."/>
            <person name="Van de Peer Y."/>
            <person name="Grigoriev I.V."/>
        </authorList>
    </citation>
    <scope>NUCLEOTIDE SEQUENCE [LARGE SCALE GENOMIC DNA]</scope>
    <source>
        <strain evidence="3 4">CCMP1335</strain>
    </source>
</reference>
<dbReference type="Proteomes" id="UP000001449">
    <property type="component" value="Chromosome 1"/>
</dbReference>